<feature type="compositionally biased region" description="Polar residues" evidence="6">
    <location>
        <begin position="330"/>
        <end position="345"/>
    </location>
</feature>
<evidence type="ECO:0000313" key="8">
    <source>
        <dbReference type="Proteomes" id="UP000236291"/>
    </source>
</evidence>
<feature type="region of interest" description="VHIID" evidence="5">
    <location>
        <begin position="444"/>
        <end position="509"/>
    </location>
</feature>
<feature type="region of interest" description="Disordered" evidence="6">
    <location>
        <begin position="270"/>
        <end position="303"/>
    </location>
</feature>
<dbReference type="PROSITE" id="PS50985">
    <property type="entry name" value="GRAS"/>
    <property type="match status" value="1"/>
</dbReference>
<dbReference type="AlphaFoldDB" id="A0A2K3NP86"/>
<evidence type="ECO:0000256" key="3">
    <source>
        <dbReference type="ARBA" id="ARBA00023163"/>
    </source>
</evidence>
<dbReference type="STRING" id="57577.A0A2K3NP86"/>
<feature type="region of interest" description="SAW" evidence="5">
    <location>
        <begin position="664"/>
        <end position="738"/>
    </location>
</feature>
<accession>A0A2K3NP86</accession>
<feature type="region of interest" description="Disordered" evidence="6">
    <location>
        <begin position="128"/>
        <end position="187"/>
    </location>
</feature>
<dbReference type="PANTHER" id="PTHR31636">
    <property type="entry name" value="OSJNBA0084A10.13 PROTEIN-RELATED"/>
    <property type="match status" value="1"/>
</dbReference>
<evidence type="ECO:0000313" key="7">
    <source>
        <dbReference type="EMBL" id="PNY04841.1"/>
    </source>
</evidence>
<dbReference type="EMBL" id="ASHM01000505">
    <property type="protein sequence ID" value="PNY04841.1"/>
    <property type="molecule type" value="Genomic_DNA"/>
</dbReference>
<reference evidence="7 8" key="1">
    <citation type="journal article" date="2014" name="Am. J. Bot.">
        <title>Genome assembly and annotation for red clover (Trifolium pratense; Fabaceae).</title>
        <authorList>
            <person name="Istvanek J."/>
            <person name="Jaros M."/>
            <person name="Krenek A."/>
            <person name="Repkova J."/>
        </authorList>
    </citation>
    <scope>NUCLEOTIDE SEQUENCE [LARGE SCALE GENOMIC DNA]</scope>
    <source>
        <strain evidence="8">cv. Tatra</strain>
        <tissue evidence="7">Young leaves</tissue>
    </source>
</reference>
<gene>
    <name evidence="7" type="ORF">L195_g001271</name>
</gene>
<comment type="caution">
    <text evidence="7">The sequence shown here is derived from an EMBL/GenBank/DDBJ whole genome shotgun (WGS) entry which is preliminary data.</text>
</comment>
<evidence type="ECO:0000256" key="1">
    <source>
        <dbReference type="ARBA" id="ARBA00004123"/>
    </source>
</evidence>
<feature type="region of interest" description="Leucine repeat II (LRII)" evidence="5">
    <location>
        <begin position="525"/>
        <end position="557"/>
    </location>
</feature>
<dbReference type="GO" id="GO:0009610">
    <property type="term" value="P:response to symbiotic fungus"/>
    <property type="evidence" value="ECO:0007669"/>
    <property type="project" value="UniProtKB-ARBA"/>
</dbReference>
<sequence>MDPNFPQAFINGYYHFDEEGSIVVSGSDPNQYDSFHDADPNQYDNFLDADPNQYDSFLDADQLGFAATTFPIEGSMGLVTDPSLEDADFSDTGKFINQILMEENLDQRPFYDPLSLQITEKSFYDALLHQNKPPSPNQHPLDIHHSDGTNSTSSNNNSNSNSSSSDDSREMIPLSPDTPVSDLGDHVFQFNSPSISHTFSQPHSTSDALRDLDSSITKMAQNIFTDVDSVSLFKKSLEEANKFLPPQPQLVTGFESSNFNMVEEKEKPFVLKGRKNHKREESYSNEEDEEAARRSSKQSAISVVDEDELSEMFDKVLLNVEHLPLCKGNDCSQTGQVKTEQSPPSNGGKARPKKKGKKKDTIDLRNLLLLCSQSVYANDNRNANELLKQIRQHSSALGDASERVAHYFANGLEARLVGNGTNSQVFYSSPSSKRISTAEFLKAYQVHLSSSPFKKFAFFFANKMIMDVAENAETLHIIDFGILYGFQWPILIKFLADREVGPPKLRITGIEFPLPGFRPMEKIEETGRRLANYCKRFNVPFEFNAIASRNWETIRVEDLKIGSNEVVVVNTLMRFKNLLDESIEVNSPRNAVLQLIRKINPAIFTQSIVNGSYNSPFFATRFREALFHFSAHFDMFDTVIPRENEHRMMMEKESLGREAMNVVACEGLERVERPETYKQWQVRNTRAGFKQLPLKSKLMDKFRTKLSQYHKDFVFDEDNNWMLQGWKGRILYASTCWVPA</sequence>
<feature type="region of interest" description="Disordered" evidence="6">
    <location>
        <begin position="329"/>
        <end position="359"/>
    </location>
</feature>
<evidence type="ECO:0000256" key="5">
    <source>
        <dbReference type="PROSITE-ProRule" id="PRU01191"/>
    </source>
</evidence>
<protein>
    <submittedName>
        <fullName evidence="7">SCARECROW-like protein 14-like</fullName>
    </submittedName>
</protein>
<keyword evidence="2" id="KW-0805">Transcription regulation</keyword>
<comment type="caution">
    <text evidence="5">Lacks conserved residue(s) required for the propagation of feature annotation.</text>
</comment>
<dbReference type="Proteomes" id="UP000236291">
    <property type="component" value="Unassembled WGS sequence"/>
</dbReference>
<comment type="subcellular location">
    <subcellularLocation>
        <location evidence="1">Nucleus</location>
    </subcellularLocation>
</comment>
<keyword evidence="3" id="KW-0804">Transcription</keyword>
<dbReference type="Pfam" id="PF03514">
    <property type="entry name" value="GRAS"/>
    <property type="match status" value="1"/>
</dbReference>
<feature type="compositionally biased region" description="Low complexity" evidence="6">
    <location>
        <begin position="149"/>
        <end position="165"/>
    </location>
</feature>
<dbReference type="GO" id="GO:0005634">
    <property type="term" value="C:nucleus"/>
    <property type="evidence" value="ECO:0007669"/>
    <property type="project" value="UniProtKB-SubCell"/>
</dbReference>
<organism evidence="7 8">
    <name type="scientific">Trifolium pratense</name>
    <name type="common">Red clover</name>
    <dbReference type="NCBI Taxonomy" id="57577"/>
    <lineage>
        <taxon>Eukaryota</taxon>
        <taxon>Viridiplantae</taxon>
        <taxon>Streptophyta</taxon>
        <taxon>Embryophyta</taxon>
        <taxon>Tracheophyta</taxon>
        <taxon>Spermatophyta</taxon>
        <taxon>Magnoliopsida</taxon>
        <taxon>eudicotyledons</taxon>
        <taxon>Gunneridae</taxon>
        <taxon>Pentapetalae</taxon>
        <taxon>rosids</taxon>
        <taxon>fabids</taxon>
        <taxon>Fabales</taxon>
        <taxon>Fabaceae</taxon>
        <taxon>Papilionoideae</taxon>
        <taxon>50 kb inversion clade</taxon>
        <taxon>NPAAA clade</taxon>
        <taxon>Hologalegina</taxon>
        <taxon>IRL clade</taxon>
        <taxon>Trifolieae</taxon>
        <taxon>Trifolium</taxon>
    </lineage>
</organism>
<feature type="short sequence motif" description="VHIID" evidence="5">
    <location>
        <begin position="475"/>
        <end position="479"/>
    </location>
</feature>
<comment type="similarity">
    <text evidence="5">Belongs to the GRAS family.</text>
</comment>
<evidence type="ECO:0000256" key="6">
    <source>
        <dbReference type="SAM" id="MobiDB-lite"/>
    </source>
</evidence>
<keyword evidence="4" id="KW-0539">Nucleus</keyword>
<reference evidence="7 8" key="2">
    <citation type="journal article" date="2017" name="Front. Plant Sci.">
        <title>Gene Classification and Mining of Molecular Markers Useful in Red Clover (Trifolium pratense) Breeding.</title>
        <authorList>
            <person name="Istvanek J."/>
            <person name="Dluhosova J."/>
            <person name="Dluhos P."/>
            <person name="Patkova L."/>
            <person name="Nedelnik J."/>
            <person name="Repkova J."/>
        </authorList>
    </citation>
    <scope>NUCLEOTIDE SEQUENCE [LARGE SCALE GENOMIC DNA]</scope>
    <source>
        <strain evidence="8">cv. Tatra</strain>
        <tissue evidence="7">Young leaves</tissue>
    </source>
</reference>
<evidence type="ECO:0000256" key="4">
    <source>
        <dbReference type="ARBA" id="ARBA00023242"/>
    </source>
</evidence>
<name>A0A2K3NP86_TRIPR</name>
<dbReference type="InterPro" id="IPR005202">
    <property type="entry name" value="TF_GRAS"/>
</dbReference>
<proteinExistence type="inferred from homology"/>
<evidence type="ECO:0000256" key="2">
    <source>
        <dbReference type="ARBA" id="ARBA00023015"/>
    </source>
</evidence>